<organism evidence="2 3">
    <name type="scientific">Aquella oligotrophica</name>
    <dbReference type="NCBI Taxonomy" id="2067065"/>
    <lineage>
        <taxon>Bacteria</taxon>
        <taxon>Pseudomonadati</taxon>
        <taxon>Pseudomonadota</taxon>
        <taxon>Betaproteobacteria</taxon>
        <taxon>Neisseriales</taxon>
        <taxon>Neisseriaceae</taxon>
        <taxon>Aquella</taxon>
    </lineage>
</organism>
<dbReference type="KEGG" id="nba:CUN60_09560"/>
<reference evidence="3" key="1">
    <citation type="submission" date="2017-11" db="EMBL/GenBank/DDBJ databases">
        <authorList>
            <person name="Chan K.G."/>
            <person name="Lee L.S."/>
        </authorList>
    </citation>
    <scope>NUCLEOTIDE SEQUENCE [LARGE SCALE GENOMIC DNA]</scope>
    <source>
        <strain evidence="3">DSM 100970</strain>
    </source>
</reference>
<proteinExistence type="predicted"/>
<dbReference type="EMBL" id="CP024847">
    <property type="protein sequence ID" value="AUR52533.1"/>
    <property type="molecule type" value="Genomic_DNA"/>
</dbReference>
<dbReference type="Proteomes" id="UP000236655">
    <property type="component" value="Chromosome"/>
</dbReference>
<accession>A0A2I7N7V1</accession>
<sequence>MKKLITTLGMLVSANAFAYTATIANQSNLDLVVKTNGTTVCTVAAMNKVDCNNLDAYTNYEINYKLNATAEQRLASMKKDSYQVLQATASTSSSALANYKVQYTAYIGSTANYSGSFDNFLNSQNQVVAGGFCRADGGAGITCQLSSYDNLTKVDIVAVSDFKPAPAPAPTPTPVKTTSGMYIADYGNWVSGTLYTTFWSNDVNAQVYPEVTDNGQTYVACYGIDSSIKDQSPSQVYQKQNWGPWIPFNNGQAQNVCDAPALKSRAVAGTAMKFW</sequence>
<dbReference type="RefSeq" id="WP_102951822.1">
    <property type="nucleotide sequence ID" value="NZ_CP024847.1"/>
</dbReference>
<evidence type="ECO:0000256" key="1">
    <source>
        <dbReference type="SAM" id="SignalP"/>
    </source>
</evidence>
<feature type="signal peptide" evidence="1">
    <location>
        <begin position="1"/>
        <end position="18"/>
    </location>
</feature>
<keyword evidence="3" id="KW-1185">Reference proteome</keyword>
<feature type="chain" id="PRO_5014356830" evidence="1">
    <location>
        <begin position="19"/>
        <end position="275"/>
    </location>
</feature>
<dbReference type="AlphaFoldDB" id="A0A2I7N7V1"/>
<keyword evidence="1" id="KW-0732">Signal</keyword>
<protein>
    <submittedName>
        <fullName evidence="2">Uncharacterized protein</fullName>
    </submittedName>
</protein>
<gene>
    <name evidence="2" type="ORF">CUN60_09560</name>
</gene>
<evidence type="ECO:0000313" key="3">
    <source>
        <dbReference type="Proteomes" id="UP000236655"/>
    </source>
</evidence>
<evidence type="ECO:0000313" key="2">
    <source>
        <dbReference type="EMBL" id="AUR52533.1"/>
    </source>
</evidence>
<name>A0A2I7N7V1_9NEIS</name>